<evidence type="ECO:0000313" key="7">
    <source>
        <dbReference type="Proteomes" id="UP001256711"/>
    </source>
</evidence>
<feature type="transmembrane region" description="Helical" evidence="5">
    <location>
        <begin position="68"/>
        <end position="89"/>
    </location>
</feature>
<keyword evidence="3 5" id="KW-1133">Transmembrane helix</keyword>
<name>A0AAW8U1H8_9ENTE</name>
<evidence type="ECO:0000256" key="1">
    <source>
        <dbReference type="ARBA" id="ARBA00004141"/>
    </source>
</evidence>
<dbReference type="GO" id="GO:0005886">
    <property type="term" value="C:plasma membrane"/>
    <property type="evidence" value="ECO:0007669"/>
    <property type="project" value="TreeGrafter"/>
</dbReference>
<evidence type="ECO:0000256" key="5">
    <source>
        <dbReference type="SAM" id="Phobius"/>
    </source>
</evidence>
<protein>
    <submittedName>
        <fullName evidence="6">TDT family transporter</fullName>
    </submittedName>
</protein>
<dbReference type="PANTHER" id="PTHR37955:SF1">
    <property type="entry name" value="DEP DOMAIN-CONTAINING PROTEIN"/>
    <property type="match status" value="1"/>
</dbReference>
<feature type="transmembrane region" description="Helical" evidence="5">
    <location>
        <begin position="273"/>
        <end position="297"/>
    </location>
</feature>
<evidence type="ECO:0000256" key="4">
    <source>
        <dbReference type="ARBA" id="ARBA00023136"/>
    </source>
</evidence>
<comment type="subcellular location">
    <subcellularLocation>
        <location evidence="1">Membrane</location>
        <topology evidence="1">Multi-pass membrane protein</topology>
    </subcellularLocation>
</comment>
<evidence type="ECO:0000256" key="3">
    <source>
        <dbReference type="ARBA" id="ARBA00022989"/>
    </source>
</evidence>
<feature type="transmembrane region" description="Helical" evidence="5">
    <location>
        <begin position="243"/>
        <end position="267"/>
    </location>
</feature>
<reference evidence="6" key="1">
    <citation type="submission" date="2023-03" db="EMBL/GenBank/DDBJ databases">
        <authorList>
            <person name="Shen W."/>
            <person name="Cai J."/>
        </authorList>
    </citation>
    <scope>NUCLEOTIDE SEQUENCE</scope>
    <source>
        <strain evidence="6">B226-2</strain>
    </source>
</reference>
<feature type="transmembrane region" description="Helical" evidence="5">
    <location>
        <begin position="187"/>
        <end position="207"/>
    </location>
</feature>
<feature type="transmembrane region" description="Helical" evidence="5">
    <location>
        <begin position="213"/>
        <end position="231"/>
    </location>
</feature>
<feature type="transmembrane region" description="Helical" evidence="5">
    <location>
        <begin position="133"/>
        <end position="154"/>
    </location>
</feature>
<evidence type="ECO:0000256" key="2">
    <source>
        <dbReference type="ARBA" id="ARBA00022692"/>
    </source>
</evidence>
<gene>
    <name evidence="6" type="ORF">P7H43_06555</name>
</gene>
<dbReference type="Proteomes" id="UP001256711">
    <property type="component" value="Unassembled WGS sequence"/>
</dbReference>
<dbReference type="EMBL" id="JARQBJ010000003">
    <property type="protein sequence ID" value="MDT2810137.1"/>
    <property type="molecule type" value="Genomic_DNA"/>
</dbReference>
<dbReference type="InterPro" id="IPR038665">
    <property type="entry name" value="Voltage-dep_anion_channel_sf"/>
</dbReference>
<dbReference type="GO" id="GO:0046583">
    <property type="term" value="F:monoatomic cation efflux transmembrane transporter activity"/>
    <property type="evidence" value="ECO:0007669"/>
    <property type="project" value="TreeGrafter"/>
</dbReference>
<dbReference type="Pfam" id="PF03595">
    <property type="entry name" value="SLAC1"/>
    <property type="match status" value="1"/>
</dbReference>
<dbReference type="PANTHER" id="PTHR37955">
    <property type="entry name" value="TELLURITE RESISTANCE PROTEIN TEHA"/>
    <property type="match status" value="1"/>
</dbReference>
<feature type="transmembrane region" description="Helical" evidence="5">
    <location>
        <begin position="95"/>
        <end position="121"/>
    </location>
</feature>
<organism evidence="6 7">
    <name type="scientific">Enterococcus asini</name>
    <dbReference type="NCBI Taxonomy" id="57732"/>
    <lineage>
        <taxon>Bacteria</taxon>
        <taxon>Bacillati</taxon>
        <taxon>Bacillota</taxon>
        <taxon>Bacilli</taxon>
        <taxon>Lactobacillales</taxon>
        <taxon>Enterococcaceae</taxon>
        <taxon>Enterococcus</taxon>
    </lineage>
</organism>
<keyword evidence="2 5" id="KW-0812">Transmembrane</keyword>
<dbReference type="InterPro" id="IPR052951">
    <property type="entry name" value="Tellurite_res_ion_channel"/>
</dbReference>
<feature type="transmembrane region" description="Helical" evidence="5">
    <location>
        <begin position="160"/>
        <end position="180"/>
    </location>
</feature>
<dbReference type="RefSeq" id="WP_311835340.1">
    <property type="nucleotide sequence ID" value="NZ_JARQBJ010000003.1"/>
</dbReference>
<feature type="transmembrane region" description="Helical" evidence="5">
    <location>
        <begin position="38"/>
        <end position="56"/>
    </location>
</feature>
<dbReference type="CDD" id="cd09325">
    <property type="entry name" value="TDT_C4-dicarb_trans"/>
    <property type="match status" value="1"/>
</dbReference>
<proteinExistence type="predicted"/>
<dbReference type="InterPro" id="IPR004695">
    <property type="entry name" value="SLAC1/Mae1/Ssu1/TehA"/>
</dbReference>
<keyword evidence="4 5" id="KW-0472">Membrane</keyword>
<evidence type="ECO:0000313" key="6">
    <source>
        <dbReference type="EMBL" id="MDT2810137.1"/>
    </source>
</evidence>
<dbReference type="AlphaFoldDB" id="A0AAW8U1H8"/>
<dbReference type="Gene3D" id="1.50.10.150">
    <property type="entry name" value="Voltage-dependent anion channel"/>
    <property type="match status" value="1"/>
</dbReference>
<comment type="caution">
    <text evidence="6">The sequence shown here is derived from an EMBL/GenBank/DDBJ whole genome shotgun (WGS) entry which is preliminary data.</text>
</comment>
<accession>A0AAW8U1H8</accession>
<sequence>MKHFLKAVPIPMCGLILGLASLGNLMKAFNFVTVGNAMGIVAGAMMLLILARILFLPLHSLNDLKNPIVASVAPTFTMALMVLCTYLTITPGLTTLATIIWLAAVVIHYALVLYFTYVFVIKPQVGIQHVFPSWFIVYVGMGVVAVTSPSFSILLGQISFWIALVFYVLLLPIILYRVFVHKQMPEATLPLMTIVAAPGSLCLTGYLKSFSEPNIALAVALLIVSQILYFVMLSKITRLRLDFYPSFAAFTFPLVISAMAITTFKLVFAPAGVLGSIISILSVLETIVATVAVFFVLAHYAHFLYKEAQSIRQHQATDKLEAEEANKF</sequence>